<keyword evidence="3" id="KW-1185">Reference proteome</keyword>
<dbReference type="STRING" id="2903.R1DT28"/>
<dbReference type="RefSeq" id="XP_005766355.1">
    <property type="nucleotide sequence ID" value="XM_005766298.1"/>
</dbReference>
<reference evidence="2" key="2">
    <citation type="submission" date="2024-10" db="UniProtKB">
        <authorList>
            <consortium name="EnsemblProtists"/>
        </authorList>
    </citation>
    <scope>IDENTIFICATION</scope>
</reference>
<dbReference type="Pfam" id="PF00160">
    <property type="entry name" value="Pro_isomerase"/>
    <property type="match status" value="1"/>
</dbReference>
<reference evidence="3" key="1">
    <citation type="journal article" date="2013" name="Nature">
        <title>Pan genome of the phytoplankton Emiliania underpins its global distribution.</title>
        <authorList>
            <person name="Read B.A."/>
            <person name="Kegel J."/>
            <person name="Klute M.J."/>
            <person name="Kuo A."/>
            <person name="Lefebvre S.C."/>
            <person name="Maumus F."/>
            <person name="Mayer C."/>
            <person name="Miller J."/>
            <person name="Monier A."/>
            <person name="Salamov A."/>
            <person name="Young J."/>
            <person name="Aguilar M."/>
            <person name="Claverie J.M."/>
            <person name="Frickenhaus S."/>
            <person name="Gonzalez K."/>
            <person name="Herman E.K."/>
            <person name="Lin Y.C."/>
            <person name="Napier J."/>
            <person name="Ogata H."/>
            <person name="Sarno A.F."/>
            <person name="Shmutz J."/>
            <person name="Schroeder D."/>
            <person name="de Vargas C."/>
            <person name="Verret F."/>
            <person name="von Dassow P."/>
            <person name="Valentin K."/>
            <person name="Van de Peer Y."/>
            <person name="Wheeler G."/>
            <person name="Dacks J.B."/>
            <person name="Delwiche C.F."/>
            <person name="Dyhrman S.T."/>
            <person name="Glockner G."/>
            <person name="John U."/>
            <person name="Richards T."/>
            <person name="Worden A.Z."/>
            <person name="Zhang X."/>
            <person name="Grigoriev I.V."/>
            <person name="Allen A.E."/>
            <person name="Bidle K."/>
            <person name="Borodovsky M."/>
            <person name="Bowler C."/>
            <person name="Brownlee C."/>
            <person name="Cock J.M."/>
            <person name="Elias M."/>
            <person name="Gladyshev V.N."/>
            <person name="Groth M."/>
            <person name="Guda C."/>
            <person name="Hadaegh A."/>
            <person name="Iglesias-Rodriguez M.D."/>
            <person name="Jenkins J."/>
            <person name="Jones B.M."/>
            <person name="Lawson T."/>
            <person name="Leese F."/>
            <person name="Lindquist E."/>
            <person name="Lobanov A."/>
            <person name="Lomsadze A."/>
            <person name="Malik S.B."/>
            <person name="Marsh M.E."/>
            <person name="Mackinder L."/>
            <person name="Mock T."/>
            <person name="Mueller-Roeber B."/>
            <person name="Pagarete A."/>
            <person name="Parker M."/>
            <person name="Probert I."/>
            <person name="Quesneville H."/>
            <person name="Raines C."/>
            <person name="Rensing S.A."/>
            <person name="Riano-Pachon D.M."/>
            <person name="Richier S."/>
            <person name="Rokitta S."/>
            <person name="Shiraiwa Y."/>
            <person name="Soanes D.M."/>
            <person name="van der Giezen M."/>
            <person name="Wahlund T.M."/>
            <person name="Williams B."/>
            <person name="Wilson W."/>
            <person name="Wolfe G."/>
            <person name="Wurch L.L."/>
        </authorList>
    </citation>
    <scope>NUCLEOTIDE SEQUENCE</scope>
</reference>
<dbReference type="GO" id="GO:0003755">
    <property type="term" value="F:peptidyl-prolyl cis-trans isomerase activity"/>
    <property type="evidence" value="ECO:0007669"/>
    <property type="project" value="InterPro"/>
</dbReference>
<accession>A0A0D3IRP1</accession>
<name>A0A0D3IRP1_EMIH1</name>
<dbReference type="RefSeq" id="XP_005779123.1">
    <property type="nucleotide sequence ID" value="XM_005779066.1"/>
</dbReference>
<dbReference type="HOGENOM" id="CLU_082529_0_0_1"/>
<dbReference type="KEGG" id="ehx:EMIHUDRAFT_46385"/>
<proteinExistence type="predicted"/>
<dbReference type="EnsemblProtists" id="EOD26694">
    <property type="protein sequence ID" value="EOD26694"/>
    <property type="gene ID" value="EMIHUDRAFT_46385"/>
</dbReference>
<dbReference type="InterPro" id="IPR002130">
    <property type="entry name" value="Cyclophilin-type_PPIase_dom"/>
</dbReference>
<feature type="domain" description="PPIase cyclophilin-type" evidence="1">
    <location>
        <begin position="2"/>
        <end position="114"/>
    </location>
</feature>
<dbReference type="GeneID" id="17272239"/>
<evidence type="ECO:0000313" key="2">
    <source>
        <dbReference type="EnsemblProtists" id="EOD13926"/>
    </source>
</evidence>
<dbReference type="SUPFAM" id="SSF50891">
    <property type="entry name" value="Cyclophilin-like"/>
    <property type="match status" value="1"/>
</dbReference>
<dbReference type="GeneID" id="17260069"/>
<dbReference type="EnsemblProtists" id="EOD13926">
    <property type="protein sequence ID" value="EOD13926"/>
    <property type="gene ID" value="EMIHUDRAFT_46383"/>
</dbReference>
<organism evidence="2 3">
    <name type="scientific">Emiliania huxleyi (strain CCMP1516)</name>
    <dbReference type="NCBI Taxonomy" id="280463"/>
    <lineage>
        <taxon>Eukaryota</taxon>
        <taxon>Haptista</taxon>
        <taxon>Haptophyta</taxon>
        <taxon>Prymnesiophyceae</taxon>
        <taxon>Isochrysidales</taxon>
        <taxon>Noelaerhabdaceae</taxon>
        <taxon>Emiliania</taxon>
    </lineage>
</organism>
<dbReference type="KEGG" id="ehx:EMIHUDRAFT_46383"/>
<dbReference type="Proteomes" id="UP000013827">
    <property type="component" value="Unassembled WGS sequence"/>
</dbReference>
<sequence>RFRQLVNSKFFDGCAIFRVIPGVVLQFGLSSNRTLQAQWDAQPLSDEAVAHPDWNIRGSVAFVASDTSPRGTQLIINLDDNPNLDDKGYVPIGRVVFGMPTLASVYSGYRDRPQQAEIRKRGGEYLQSEFPRLSRIVSVRQVA</sequence>
<evidence type="ECO:0000259" key="1">
    <source>
        <dbReference type="Pfam" id="PF00160"/>
    </source>
</evidence>
<dbReference type="InterPro" id="IPR029000">
    <property type="entry name" value="Cyclophilin-like_dom_sf"/>
</dbReference>
<dbReference type="PaxDb" id="2903-EOD13926"/>
<evidence type="ECO:0000313" key="3">
    <source>
        <dbReference type="Proteomes" id="UP000013827"/>
    </source>
</evidence>
<protein>
    <recommendedName>
        <fullName evidence="1">PPIase cyclophilin-type domain-containing protein</fullName>
    </recommendedName>
</protein>
<dbReference type="Gene3D" id="2.40.100.10">
    <property type="entry name" value="Cyclophilin-like"/>
    <property type="match status" value="1"/>
</dbReference>
<dbReference type="AlphaFoldDB" id="A0A0D3IRP1"/>